<dbReference type="EMBL" id="ODYU01009070">
    <property type="protein sequence ID" value="SOQ53221.1"/>
    <property type="molecule type" value="Genomic_DNA"/>
</dbReference>
<accession>A0A2H1WJH5</accession>
<gene>
    <name evidence="1" type="ORF">SFRICE_027453</name>
</gene>
<protein>
    <submittedName>
        <fullName evidence="1">SFRICE_027453</fullName>
    </submittedName>
</protein>
<organism evidence="1">
    <name type="scientific">Spodoptera frugiperda</name>
    <name type="common">Fall armyworm</name>
    <dbReference type="NCBI Taxonomy" id="7108"/>
    <lineage>
        <taxon>Eukaryota</taxon>
        <taxon>Metazoa</taxon>
        <taxon>Ecdysozoa</taxon>
        <taxon>Arthropoda</taxon>
        <taxon>Hexapoda</taxon>
        <taxon>Insecta</taxon>
        <taxon>Pterygota</taxon>
        <taxon>Neoptera</taxon>
        <taxon>Endopterygota</taxon>
        <taxon>Lepidoptera</taxon>
        <taxon>Glossata</taxon>
        <taxon>Ditrysia</taxon>
        <taxon>Noctuoidea</taxon>
        <taxon>Noctuidae</taxon>
        <taxon>Amphipyrinae</taxon>
        <taxon>Spodoptera</taxon>
    </lineage>
</organism>
<dbReference type="AlphaFoldDB" id="A0A2H1WJH5"/>
<reference evidence="1" key="1">
    <citation type="submission" date="2016-07" db="EMBL/GenBank/DDBJ databases">
        <authorList>
            <person name="Bretaudeau A."/>
        </authorList>
    </citation>
    <scope>NUCLEOTIDE SEQUENCE</scope>
    <source>
        <strain evidence="1">Rice</strain>
        <tissue evidence="1">Whole body</tissue>
    </source>
</reference>
<proteinExistence type="predicted"/>
<sequence length="143" mass="16002">MQSGLTSPSYTLYYSTTCYCYLSYSFQLILTNNAFKGVDGSPNGKQSPTPMDTHTLEVLQEFKGCWGIGNREEGYWASGNLTHTTQALFHIASICLALLKQEFMEDLKSKYNITFKEPSNSDPMYLAQAKSLILNQAGDQDLN</sequence>
<name>A0A2H1WJH5_SPOFR</name>
<evidence type="ECO:0000313" key="1">
    <source>
        <dbReference type="EMBL" id="SOQ53221.1"/>
    </source>
</evidence>